<dbReference type="HAMAP" id="MF_00323">
    <property type="entry name" value="Ferrochelatase"/>
    <property type="match status" value="1"/>
</dbReference>
<keyword evidence="12" id="KW-1185">Reference proteome</keyword>
<reference evidence="11 12" key="1">
    <citation type="journal article" date="2014" name="PLoS ONE">
        <title>Physiological and genomic features of a novel sulfur-oxidizing gammaproteobacterium belonging to a previously uncultivated symbiotic lineage isolated from a hydrothermal vent.</title>
        <authorList>
            <person name="Nunoura T."/>
            <person name="Takaki Y."/>
            <person name="Kazama H."/>
            <person name="Kakuta J."/>
            <person name="Shimamura S."/>
            <person name="Makita H."/>
            <person name="Hirai M."/>
            <person name="Miyazaki M."/>
            <person name="Takai K."/>
        </authorList>
    </citation>
    <scope>NUCLEOTIDE SEQUENCE [LARGE SCALE GENOMIC DNA]</scope>
    <source>
        <strain evidence="11 12">Hiromi1</strain>
    </source>
</reference>
<evidence type="ECO:0000256" key="8">
    <source>
        <dbReference type="ARBA" id="ARBA00024536"/>
    </source>
</evidence>
<evidence type="ECO:0000256" key="3">
    <source>
        <dbReference type="ARBA" id="ARBA00022723"/>
    </source>
</evidence>
<name>A0A7U6GJK1_9GAMM</name>
<comment type="subcellular location">
    <subcellularLocation>
        <location evidence="9 10">Cytoplasm</location>
    </subcellularLocation>
</comment>
<organism evidence="11 12">
    <name type="scientific">Thiolapillus brandeum</name>
    <dbReference type="NCBI Taxonomy" id="1076588"/>
    <lineage>
        <taxon>Bacteria</taxon>
        <taxon>Pseudomonadati</taxon>
        <taxon>Pseudomonadota</taxon>
        <taxon>Gammaproteobacteria</taxon>
        <taxon>Chromatiales</taxon>
        <taxon>Sedimenticolaceae</taxon>
        <taxon>Thiolapillus</taxon>
    </lineage>
</organism>
<protein>
    <recommendedName>
        <fullName evidence="9 10">Ferrochelatase</fullName>
        <ecNumber evidence="9 10">4.98.1.1</ecNumber>
    </recommendedName>
    <alternativeName>
        <fullName evidence="9">Heme synthase</fullName>
    </alternativeName>
    <alternativeName>
        <fullName evidence="9">Protoheme ferro-lyase</fullName>
    </alternativeName>
</protein>
<evidence type="ECO:0000256" key="7">
    <source>
        <dbReference type="ARBA" id="ARBA00023244"/>
    </source>
</evidence>
<dbReference type="NCBIfam" id="TIGR00109">
    <property type="entry name" value="hemH"/>
    <property type="match status" value="1"/>
</dbReference>
<gene>
    <name evidence="9" type="primary">hemH</name>
    <name evidence="11" type="ORF">TBH_C1877</name>
</gene>
<dbReference type="InterPro" id="IPR019772">
    <property type="entry name" value="Ferrochelatase_AS"/>
</dbReference>
<dbReference type="Pfam" id="PF00762">
    <property type="entry name" value="Ferrochelatase"/>
    <property type="match status" value="1"/>
</dbReference>
<evidence type="ECO:0000256" key="5">
    <source>
        <dbReference type="ARBA" id="ARBA00023133"/>
    </source>
</evidence>
<dbReference type="PROSITE" id="PS00534">
    <property type="entry name" value="FERROCHELATASE"/>
    <property type="match status" value="1"/>
</dbReference>
<evidence type="ECO:0000313" key="11">
    <source>
        <dbReference type="EMBL" id="BAO44792.1"/>
    </source>
</evidence>
<evidence type="ECO:0000256" key="2">
    <source>
        <dbReference type="ARBA" id="ARBA00022490"/>
    </source>
</evidence>
<dbReference type="OrthoDB" id="9809741at2"/>
<evidence type="ECO:0000256" key="4">
    <source>
        <dbReference type="ARBA" id="ARBA00023004"/>
    </source>
</evidence>
<keyword evidence="3 9" id="KW-0479">Metal-binding</keyword>
<dbReference type="GO" id="GO:0046872">
    <property type="term" value="F:metal ion binding"/>
    <property type="evidence" value="ECO:0007669"/>
    <property type="project" value="UniProtKB-KW"/>
</dbReference>
<comment type="pathway">
    <text evidence="9 10">Porphyrin-containing compound metabolism; protoheme biosynthesis; protoheme from protoporphyrin-IX: step 1/1.</text>
</comment>
<evidence type="ECO:0000256" key="9">
    <source>
        <dbReference type="HAMAP-Rule" id="MF_00323"/>
    </source>
</evidence>
<dbReference type="SUPFAM" id="SSF53800">
    <property type="entry name" value="Chelatase"/>
    <property type="match status" value="1"/>
</dbReference>
<comment type="function">
    <text evidence="9 10">Catalyzes the ferrous insertion into protoporphyrin IX.</text>
</comment>
<accession>A0A7U6GJK1</accession>
<keyword evidence="7 9" id="KW-0627">Porphyrin biosynthesis</keyword>
<dbReference type="PANTHER" id="PTHR11108:SF1">
    <property type="entry name" value="FERROCHELATASE, MITOCHONDRIAL"/>
    <property type="match status" value="1"/>
</dbReference>
<dbReference type="InterPro" id="IPR033659">
    <property type="entry name" value="Ferrochelatase_N"/>
</dbReference>
<comment type="catalytic activity">
    <reaction evidence="9 10">
        <text>heme b + 2 H(+) = protoporphyrin IX + Fe(2+)</text>
        <dbReference type="Rhea" id="RHEA:22584"/>
        <dbReference type="ChEBI" id="CHEBI:15378"/>
        <dbReference type="ChEBI" id="CHEBI:29033"/>
        <dbReference type="ChEBI" id="CHEBI:57306"/>
        <dbReference type="ChEBI" id="CHEBI:60344"/>
        <dbReference type="EC" id="4.98.1.1"/>
    </reaction>
</comment>
<proteinExistence type="inferred from homology"/>
<dbReference type="Gene3D" id="3.40.50.1400">
    <property type="match status" value="2"/>
</dbReference>
<sequence>MTETTQDCKAGILLINLGTPDSPTPRDVKRYLREFLWDPRVVEMPRLLWWPILNGVILNIRPRRSARAYARIWQDEGSPLLVHTLAQAEALQFQLGDEIKVVPAMRYGNPSIRTGMAELQAAGCQRILVFPLYPQYSATTTASAFDAVANELKHQRVIPELRLLNQYYSDPGYIQALAKSIRDYQAEHGQPDTLLLSYHGLPQRYADAGDPYPVQCRETSHALAAALELQEKDWVHSYQSRMGREPWLAPATSDSLRELASRGCKHVQVACPGFSADCLETLEEIAMENREVFLQAGGETYEYIPCLNASEAHIQALATLARRYLGGWL</sequence>
<dbReference type="CDD" id="cd03411">
    <property type="entry name" value="Ferrochelatase_N"/>
    <property type="match status" value="1"/>
</dbReference>
<dbReference type="InterPro" id="IPR033644">
    <property type="entry name" value="Ferrochelatase_C"/>
</dbReference>
<dbReference type="GO" id="GO:0004325">
    <property type="term" value="F:ferrochelatase activity"/>
    <property type="evidence" value="ECO:0007669"/>
    <property type="project" value="UniProtKB-UniRule"/>
</dbReference>
<dbReference type="InterPro" id="IPR001015">
    <property type="entry name" value="Ferrochelatase"/>
</dbReference>
<dbReference type="KEGG" id="tbn:TBH_C1877"/>
<dbReference type="EC" id="4.98.1.1" evidence="9 10"/>
<dbReference type="CDD" id="cd00419">
    <property type="entry name" value="Ferrochelatase_C"/>
    <property type="match status" value="1"/>
</dbReference>
<dbReference type="Proteomes" id="UP000031631">
    <property type="component" value="Chromosome"/>
</dbReference>
<dbReference type="GO" id="GO:0005737">
    <property type="term" value="C:cytoplasm"/>
    <property type="evidence" value="ECO:0007669"/>
    <property type="project" value="UniProtKB-SubCell"/>
</dbReference>
<keyword evidence="6 9" id="KW-0456">Lyase</keyword>
<comment type="similarity">
    <text evidence="1 9 10">Belongs to the ferrochelatase family.</text>
</comment>
<dbReference type="GO" id="GO:0006783">
    <property type="term" value="P:heme biosynthetic process"/>
    <property type="evidence" value="ECO:0007669"/>
    <property type="project" value="UniProtKB-UniRule"/>
</dbReference>
<feature type="binding site" evidence="9">
    <location>
        <position position="199"/>
    </location>
    <ligand>
        <name>Fe(2+)</name>
        <dbReference type="ChEBI" id="CHEBI:29033"/>
    </ligand>
</feature>
<dbReference type="AlphaFoldDB" id="A0A7U6GJK1"/>
<comment type="catalytic activity">
    <reaction evidence="8">
        <text>Fe-coproporphyrin III + 2 H(+) = coproporphyrin III + Fe(2+)</text>
        <dbReference type="Rhea" id="RHEA:49572"/>
        <dbReference type="ChEBI" id="CHEBI:15378"/>
        <dbReference type="ChEBI" id="CHEBI:29033"/>
        <dbReference type="ChEBI" id="CHEBI:68438"/>
        <dbReference type="ChEBI" id="CHEBI:131725"/>
        <dbReference type="EC" id="4.99.1.9"/>
    </reaction>
    <physiologicalReaction direction="right-to-left" evidence="8">
        <dbReference type="Rhea" id="RHEA:49574"/>
    </physiologicalReaction>
</comment>
<feature type="binding site" evidence="9">
    <location>
        <position position="280"/>
    </location>
    <ligand>
        <name>Fe(2+)</name>
        <dbReference type="ChEBI" id="CHEBI:29033"/>
    </ligand>
</feature>
<evidence type="ECO:0000256" key="10">
    <source>
        <dbReference type="RuleBase" id="RU000607"/>
    </source>
</evidence>
<dbReference type="UniPathway" id="UPA00252">
    <property type="reaction ID" value="UER00325"/>
</dbReference>
<keyword evidence="2 9" id="KW-0963">Cytoplasm</keyword>
<dbReference type="RefSeq" id="WP_041067971.1">
    <property type="nucleotide sequence ID" value="NZ_AP012273.1"/>
</dbReference>
<keyword evidence="5 9" id="KW-0350">Heme biosynthesis</keyword>
<evidence type="ECO:0000256" key="6">
    <source>
        <dbReference type="ARBA" id="ARBA00023239"/>
    </source>
</evidence>
<evidence type="ECO:0000313" key="12">
    <source>
        <dbReference type="Proteomes" id="UP000031631"/>
    </source>
</evidence>
<dbReference type="PANTHER" id="PTHR11108">
    <property type="entry name" value="FERROCHELATASE"/>
    <property type="match status" value="1"/>
</dbReference>
<evidence type="ECO:0000256" key="1">
    <source>
        <dbReference type="ARBA" id="ARBA00007718"/>
    </source>
</evidence>
<dbReference type="EMBL" id="AP012273">
    <property type="protein sequence ID" value="BAO44792.1"/>
    <property type="molecule type" value="Genomic_DNA"/>
</dbReference>
<keyword evidence="4 9" id="KW-0408">Iron</keyword>
<dbReference type="FunFam" id="3.40.50.1400:FF:000002">
    <property type="entry name" value="Ferrochelatase"/>
    <property type="match status" value="1"/>
</dbReference>